<comment type="caution">
    <text evidence="10">The sequence shown here is derived from an EMBL/GenBank/DDBJ whole genome shotgun (WGS) entry which is preliminary data.</text>
</comment>
<dbReference type="Pfam" id="PF00563">
    <property type="entry name" value="EAL"/>
    <property type="match status" value="1"/>
</dbReference>
<evidence type="ECO:0000259" key="9">
    <source>
        <dbReference type="PROSITE" id="PS50887"/>
    </source>
</evidence>
<dbReference type="PROSITE" id="PS50113">
    <property type="entry name" value="PAC"/>
    <property type="match status" value="1"/>
</dbReference>
<dbReference type="EMBL" id="JBHSGR010000022">
    <property type="protein sequence ID" value="MFC4695328.1"/>
    <property type="molecule type" value="Genomic_DNA"/>
</dbReference>
<keyword evidence="11" id="KW-1185">Reference proteome</keyword>
<dbReference type="Gene3D" id="3.20.20.450">
    <property type="entry name" value="EAL domain"/>
    <property type="match status" value="1"/>
</dbReference>
<dbReference type="PANTHER" id="PTHR44757:SF2">
    <property type="entry name" value="BIOFILM ARCHITECTURE MAINTENANCE PROTEIN MBAA"/>
    <property type="match status" value="1"/>
</dbReference>
<evidence type="ECO:0000313" key="11">
    <source>
        <dbReference type="Proteomes" id="UP001596025"/>
    </source>
</evidence>
<feature type="domain" description="GGDEF" evidence="9">
    <location>
        <begin position="301"/>
        <end position="434"/>
    </location>
</feature>
<dbReference type="PROSITE" id="PS50112">
    <property type="entry name" value="PAS"/>
    <property type="match status" value="1"/>
</dbReference>
<dbReference type="InterPro" id="IPR000014">
    <property type="entry name" value="PAS"/>
</dbReference>
<feature type="domain" description="PAS" evidence="5">
    <location>
        <begin position="144"/>
        <end position="214"/>
    </location>
</feature>
<dbReference type="CDD" id="cd06225">
    <property type="entry name" value="HAMP"/>
    <property type="match status" value="1"/>
</dbReference>
<dbReference type="PANTHER" id="PTHR44757">
    <property type="entry name" value="DIGUANYLATE CYCLASE DGCP"/>
    <property type="match status" value="1"/>
</dbReference>
<evidence type="ECO:0000259" key="6">
    <source>
        <dbReference type="PROSITE" id="PS50113"/>
    </source>
</evidence>
<feature type="domain" description="HAMP" evidence="8">
    <location>
        <begin position="117"/>
        <end position="147"/>
    </location>
</feature>
<dbReference type="SMART" id="SM00052">
    <property type="entry name" value="EAL"/>
    <property type="match status" value="1"/>
</dbReference>
<proteinExistence type="predicted"/>
<dbReference type="SUPFAM" id="SSF55785">
    <property type="entry name" value="PYP-like sensor domain (PAS domain)"/>
    <property type="match status" value="1"/>
</dbReference>
<feature type="transmembrane region" description="Helical" evidence="4">
    <location>
        <begin position="61"/>
        <end position="80"/>
    </location>
</feature>
<evidence type="ECO:0000256" key="4">
    <source>
        <dbReference type="SAM" id="Phobius"/>
    </source>
</evidence>
<dbReference type="PROSITE" id="PS50883">
    <property type="entry name" value="EAL"/>
    <property type="match status" value="1"/>
</dbReference>
<dbReference type="InterPro" id="IPR035965">
    <property type="entry name" value="PAS-like_dom_sf"/>
</dbReference>
<dbReference type="InterPro" id="IPR001633">
    <property type="entry name" value="EAL_dom"/>
</dbReference>
<dbReference type="InterPro" id="IPR000700">
    <property type="entry name" value="PAS-assoc_C"/>
</dbReference>
<feature type="domain" description="EAL" evidence="7">
    <location>
        <begin position="443"/>
        <end position="697"/>
    </location>
</feature>
<evidence type="ECO:0000259" key="5">
    <source>
        <dbReference type="PROSITE" id="PS50112"/>
    </source>
</evidence>
<organism evidence="10 11">
    <name type="scientific">Geodermatophilus arenarius</name>
    <dbReference type="NCBI Taxonomy" id="1137990"/>
    <lineage>
        <taxon>Bacteria</taxon>
        <taxon>Bacillati</taxon>
        <taxon>Actinomycetota</taxon>
        <taxon>Actinomycetes</taxon>
        <taxon>Geodermatophilales</taxon>
        <taxon>Geodermatophilaceae</taxon>
        <taxon>Geodermatophilus</taxon>
    </lineage>
</organism>
<dbReference type="InterPro" id="IPR013656">
    <property type="entry name" value="PAS_4"/>
</dbReference>
<dbReference type="SUPFAM" id="SSF55073">
    <property type="entry name" value="Nucleotide cyclase"/>
    <property type="match status" value="1"/>
</dbReference>
<dbReference type="CDD" id="cd01948">
    <property type="entry name" value="EAL"/>
    <property type="match status" value="1"/>
</dbReference>
<dbReference type="CDD" id="cd01949">
    <property type="entry name" value="GGDEF"/>
    <property type="match status" value="1"/>
</dbReference>
<feature type="region of interest" description="Disordered" evidence="3">
    <location>
        <begin position="704"/>
        <end position="748"/>
    </location>
</feature>
<dbReference type="Proteomes" id="UP001596025">
    <property type="component" value="Unassembled WGS sequence"/>
</dbReference>
<dbReference type="NCBIfam" id="TIGR00229">
    <property type="entry name" value="sensory_box"/>
    <property type="match status" value="1"/>
</dbReference>
<feature type="transmembrane region" description="Helical" evidence="4">
    <location>
        <begin position="28"/>
        <end position="49"/>
    </location>
</feature>
<dbReference type="Pfam" id="PF08448">
    <property type="entry name" value="PAS_4"/>
    <property type="match status" value="1"/>
</dbReference>
<dbReference type="SUPFAM" id="SSF141868">
    <property type="entry name" value="EAL domain-like"/>
    <property type="match status" value="1"/>
</dbReference>
<dbReference type="Gene3D" id="3.30.70.270">
    <property type="match status" value="1"/>
</dbReference>
<evidence type="ECO:0000256" key="3">
    <source>
        <dbReference type="SAM" id="MobiDB-lite"/>
    </source>
</evidence>
<dbReference type="InterPro" id="IPR029787">
    <property type="entry name" value="Nucleotide_cyclase"/>
</dbReference>
<reference evidence="11" key="1">
    <citation type="journal article" date="2019" name="Int. J. Syst. Evol. Microbiol.">
        <title>The Global Catalogue of Microorganisms (GCM) 10K type strain sequencing project: providing services to taxonomists for standard genome sequencing and annotation.</title>
        <authorList>
            <consortium name="The Broad Institute Genomics Platform"/>
            <consortium name="The Broad Institute Genome Sequencing Center for Infectious Disease"/>
            <person name="Wu L."/>
            <person name="Ma J."/>
        </authorList>
    </citation>
    <scope>NUCLEOTIDE SEQUENCE [LARGE SCALE GENOMIC DNA]</scope>
    <source>
        <strain evidence="11">CCUG 62763</strain>
    </source>
</reference>
<keyword evidence="2 4" id="KW-1133">Transmembrane helix</keyword>
<evidence type="ECO:0000259" key="7">
    <source>
        <dbReference type="PROSITE" id="PS50883"/>
    </source>
</evidence>
<dbReference type="NCBIfam" id="TIGR00254">
    <property type="entry name" value="GGDEF"/>
    <property type="match status" value="1"/>
</dbReference>
<evidence type="ECO:0000256" key="1">
    <source>
        <dbReference type="ARBA" id="ARBA00022692"/>
    </source>
</evidence>
<gene>
    <name evidence="10" type="ORF">ACFO3M_18145</name>
</gene>
<dbReference type="SMART" id="SM00267">
    <property type="entry name" value="GGDEF"/>
    <property type="match status" value="1"/>
</dbReference>
<feature type="domain" description="PAC" evidence="6">
    <location>
        <begin position="217"/>
        <end position="269"/>
    </location>
</feature>
<sequence>MSALQLRVDGDRRRPRGFRLTSRVFWDLAVWMVGLGIAVGLVFPPFATGLGVPAQYADRPVFRAACLVAGFLVGGLSYTLCRCLVGGRLAVLSTHLHSVAQTISHASRTGDWSQSTSQRITVDSDDQLGETARAFNSLLDALEAGEHFRSLVRNASDVITVVDTAGTVTYQTPSVGWVLGYPPGTLIGTDVHDLVHPEDVRGFREHLGRVAAGEPPATWPAARMRHRNGSWRWTDTAARNLLDDPAVSGIVLTTRDTSDRKELEDQLRVQAFHDPLTGLPNRALFMERLRAAEERERVTGTPSAVLFLDLDNLKTVNDNLGHDGGDALLRVVAQRVGGCLRPEDTLARLAGDEFAVLMSGARSGELAPLVAERVLAALAQPVHVADRAVRASVSMGIATSATCAASGLGLLRAADIAMYVAKSSGKGRYETFQPSHHAAHLERERLLADLYQALDRQELVLHYQPIVDLASATTSGYEALVRWQHPTHGLVPPARFIALAEDSGLIVPIGRWVLREATRQAAAWQRPDGSGPRMSVNVSVRQFQHPSLVGDVAEALDRSGLDPRRLTLEITESLLVQDAAATTGKLEEVKDLGVRLALDDFGTGYSSLGYLRRFPIDVLKIDKSFVDGVATSPEDHAVIGAIVQLGQTLGLDLVAEGIETADELAALRGLGVGYGQGYHLGRPLPAAAHEEAVHQKAVHEEAVHQEAVHEEAVATGAERRRPHSPGAALRAAPVPRTTRQDVPAASPH</sequence>
<protein>
    <submittedName>
        <fullName evidence="10">Bifunctional diguanylate cyclase/phosphodiesterase</fullName>
    </submittedName>
</protein>
<dbReference type="CDD" id="cd00130">
    <property type="entry name" value="PAS"/>
    <property type="match status" value="1"/>
</dbReference>
<dbReference type="InterPro" id="IPR052155">
    <property type="entry name" value="Biofilm_reg_signaling"/>
</dbReference>
<name>A0ABV9LMC7_9ACTN</name>
<keyword evidence="4" id="KW-0472">Membrane</keyword>
<dbReference type="InterPro" id="IPR000160">
    <property type="entry name" value="GGDEF_dom"/>
</dbReference>
<dbReference type="Gene3D" id="3.30.450.20">
    <property type="entry name" value="PAS domain"/>
    <property type="match status" value="1"/>
</dbReference>
<evidence type="ECO:0000313" key="10">
    <source>
        <dbReference type="EMBL" id="MFC4695328.1"/>
    </source>
</evidence>
<dbReference type="RefSeq" id="WP_387992017.1">
    <property type="nucleotide sequence ID" value="NZ_JBHSGR010000022.1"/>
</dbReference>
<accession>A0ABV9LMC7</accession>
<dbReference type="PROSITE" id="PS50887">
    <property type="entry name" value="GGDEF"/>
    <property type="match status" value="1"/>
</dbReference>
<evidence type="ECO:0000256" key="2">
    <source>
        <dbReference type="ARBA" id="ARBA00022989"/>
    </source>
</evidence>
<evidence type="ECO:0000259" key="8">
    <source>
        <dbReference type="PROSITE" id="PS50885"/>
    </source>
</evidence>
<dbReference type="Pfam" id="PF00990">
    <property type="entry name" value="GGDEF"/>
    <property type="match status" value="1"/>
</dbReference>
<dbReference type="SMART" id="SM00091">
    <property type="entry name" value="PAS"/>
    <property type="match status" value="1"/>
</dbReference>
<dbReference type="InterPro" id="IPR043128">
    <property type="entry name" value="Rev_trsase/Diguanyl_cyclase"/>
</dbReference>
<dbReference type="InterPro" id="IPR035919">
    <property type="entry name" value="EAL_sf"/>
</dbReference>
<dbReference type="InterPro" id="IPR003660">
    <property type="entry name" value="HAMP_dom"/>
</dbReference>
<dbReference type="PROSITE" id="PS50885">
    <property type="entry name" value="HAMP"/>
    <property type="match status" value="1"/>
</dbReference>
<keyword evidence="1 4" id="KW-0812">Transmembrane</keyword>